<gene>
    <name evidence="1" type="ORF">ABG768_017385</name>
</gene>
<comment type="caution">
    <text evidence="1">The sequence shown here is derived from an EMBL/GenBank/DDBJ whole genome shotgun (WGS) entry which is preliminary data.</text>
</comment>
<name>A0AAW1YXK4_CULAL</name>
<sequence length="94" mass="10790">MPPDFTNARPRARCFPPLQKSHEISFNLRDDGEAASEMLRWLKIHSKSFSPVPVVVCIFEYSEISGDAVTFPSRARCPEEQLHRAKPLDERDPH</sequence>
<organism evidence="1 2">
    <name type="scientific">Culter alburnus</name>
    <name type="common">Topmouth culter</name>
    <dbReference type="NCBI Taxonomy" id="194366"/>
    <lineage>
        <taxon>Eukaryota</taxon>
        <taxon>Metazoa</taxon>
        <taxon>Chordata</taxon>
        <taxon>Craniata</taxon>
        <taxon>Vertebrata</taxon>
        <taxon>Euteleostomi</taxon>
        <taxon>Actinopterygii</taxon>
        <taxon>Neopterygii</taxon>
        <taxon>Teleostei</taxon>
        <taxon>Ostariophysi</taxon>
        <taxon>Cypriniformes</taxon>
        <taxon>Xenocyprididae</taxon>
        <taxon>Xenocypridinae</taxon>
        <taxon>Culter</taxon>
    </lineage>
</organism>
<evidence type="ECO:0000313" key="1">
    <source>
        <dbReference type="EMBL" id="KAK9953388.1"/>
    </source>
</evidence>
<dbReference type="AlphaFoldDB" id="A0AAW1YXK4"/>
<proteinExistence type="predicted"/>
<keyword evidence="2" id="KW-1185">Reference proteome</keyword>
<protein>
    <submittedName>
        <fullName evidence="1">Uncharacterized protein</fullName>
    </submittedName>
</protein>
<dbReference type="EMBL" id="JAWDJR010000023">
    <property type="protein sequence ID" value="KAK9953388.1"/>
    <property type="molecule type" value="Genomic_DNA"/>
</dbReference>
<reference evidence="1 2" key="1">
    <citation type="submission" date="2024-05" db="EMBL/GenBank/DDBJ databases">
        <title>A high-quality chromosomal-level genome assembly of Topmouth culter (Culter alburnus).</title>
        <authorList>
            <person name="Zhao H."/>
        </authorList>
    </citation>
    <scope>NUCLEOTIDE SEQUENCE [LARGE SCALE GENOMIC DNA]</scope>
    <source>
        <strain evidence="1">CATC2023</strain>
        <tissue evidence="1">Muscle</tissue>
    </source>
</reference>
<dbReference type="Proteomes" id="UP001479290">
    <property type="component" value="Unassembled WGS sequence"/>
</dbReference>
<accession>A0AAW1YXK4</accession>
<evidence type="ECO:0000313" key="2">
    <source>
        <dbReference type="Proteomes" id="UP001479290"/>
    </source>
</evidence>